<comment type="caution">
    <text evidence="3">The sequence shown here is derived from an EMBL/GenBank/DDBJ whole genome shotgun (WGS) entry which is preliminary data.</text>
</comment>
<feature type="domain" description="PPM-type phosphatase" evidence="2">
    <location>
        <begin position="32"/>
        <end position="227"/>
    </location>
</feature>
<evidence type="ECO:0000313" key="4">
    <source>
        <dbReference type="Proteomes" id="UP001595823"/>
    </source>
</evidence>
<name>A0ABV8TW98_9ACTN</name>
<protein>
    <submittedName>
        <fullName evidence="3">Protein phosphatase 2C domain-containing protein</fullName>
    </submittedName>
</protein>
<dbReference type="EMBL" id="JBHSDK010000009">
    <property type="protein sequence ID" value="MFC4334757.1"/>
    <property type="molecule type" value="Genomic_DNA"/>
</dbReference>
<dbReference type="RefSeq" id="WP_380618765.1">
    <property type="nucleotide sequence ID" value="NZ_JBHSDK010000009.1"/>
</dbReference>
<accession>A0ABV8TW98</accession>
<organism evidence="3 4">
    <name type="scientific">Salininema proteolyticum</name>
    <dbReference type="NCBI Taxonomy" id="1607685"/>
    <lineage>
        <taxon>Bacteria</taxon>
        <taxon>Bacillati</taxon>
        <taxon>Actinomycetota</taxon>
        <taxon>Actinomycetes</taxon>
        <taxon>Glycomycetales</taxon>
        <taxon>Glycomycetaceae</taxon>
        <taxon>Salininema</taxon>
    </lineage>
</organism>
<reference evidence="4" key="1">
    <citation type="journal article" date="2019" name="Int. J. Syst. Evol. Microbiol.">
        <title>The Global Catalogue of Microorganisms (GCM) 10K type strain sequencing project: providing services to taxonomists for standard genome sequencing and annotation.</title>
        <authorList>
            <consortium name="The Broad Institute Genomics Platform"/>
            <consortium name="The Broad Institute Genome Sequencing Center for Infectious Disease"/>
            <person name="Wu L."/>
            <person name="Ma J."/>
        </authorList>
    </citation>
    <scope>NUCLEOTIDE SEQUENCE [LARGE SCALE GENOMIC DNA]</scope>
    <source>
        <strain evidence="4">IBRC-M 10908</strain>
    </source>
</reference>
<evidence type="ECO:0000313" key="3">
    <source>
        <dbReference type="EMBL" id="MFC4334757.1"/>
    </source>
</evidence>
<dbReference type="InterPro" id="IPR001932">
    <property type="entry name" value="PPM-type_phosphatase-like_dom"/>
</dbReference>
<dbReference type="Pfam" id="PF13672">
    <property type="entry name" value="PP2C_2"/>
    <property type="match status" value="1"/>
</dbReference>
<evidence type="ECO:0000259" key="2">
    <source>
        <dbReference type="Pfam" id="PF13672"/>
    </source>
</evidence>
<feature type="compositionally biased region" description="Basic and acidic residues" evidence="1">
    <location>
        <begin position="16"/>
        <end position="25"/>
    </location>
</feature>
<sequence length="275" mass="29211">MGTAHRGAVDGASEPGDPHRPNEDLARTGRHWALVLDGITRYPDDGCEHDVPWYVRTLAESVAAVLDSADIPGSTSTHPLPEILAEAVRRTTGAHSATCDVDNPLTPGATVALARWTADAVDYLVLGDAAIAWEREGAVSGVSDDRLAALPDPPAPVDVGGLVRYAPDYVASVRNQPGGFWVADSRPEAAARAVTGTLPREGLSTLLLCTDGITRLIDKYGSTWADCLRIVESGPEALVKEVRRRENAGPAPSGKLHDDATAVRVRFDAMEPDDR</sequence>
<keyword evidence="4" id="KW-1185">Reference proteome</keyword>
<gene>
    <name evidence="3" type="ORF">ACFPET_06060</name>
</gene>
<dbReference type="SUPFAM" id="SSF81606">
    <property type="entry name" value="PP2C-like"/>
    <property type="match status" value="1"/>
</dbReference>
<evidence type="ECO:0000256" key="1">
    <source>
        <dbReference type="SAM" id="MobiDB-lite"/>
    </source>
</evidence>
<proteinExistence type="predicted"/>
<feature type="region of interest" description="Disordered" evidence="1">
    <location>
        <begin position="1"/>
        <end position="25"/>
    </location>
</feature>
<dbReference type="Proteomes" id="UP001595823">
    <property type="component" value="Unassembled WGS sequence"/>
</dbReference>
<dbReference type="Gene3D" id="3.60.40.10">
    <property type="entry name" value="PPM-type phosphatase domain"/>
    <property type="match status" value="1"/>
</dbReference>
<dbReference type="InterPro" id="IPR036457">
    <property type="entry name" value="PPM-type-like_dom_sf"/>
</dbReference>